<name>A0ABV2Q5K2_9BURK</name>
<keyword evidence="1" id="KW-0812">Transmembrane</keyword>
<evidence type="ECO:0000256" key="1">
    <source>
        <dbReference type="SAM" id="Phobius"/>
    </source>
</evidence>
<dbReference type="EMBL" id="JBEPSH010000002">
    <property type="protein sequence ID" value="MET4576287.1"/>
    <property type="molecule type" value="Genomic_DNA"/>
</dbReference>
<evidence type="ECO:0000313" key="2">
    <source>
        <dbReference type="EMBL" id="MET4576287.1"/>
    </source>
</evidence>
<evidence type="ECO:0000313" key="3">
    <source>
        <dbReference type="Proteomes" id="UP001549320"/>
    </source>
</evidence>
<reference evidence="2 3" key="1">
    <citation type="submission" date="2024-06" db="EMBL/GenBank/DDBJ databases">
        <title>Sorghum-associated microbial communities from plants grown in Nebraska, USA.</title>
        <authorList>
            <person name="Schachtman D."/>
        </authorList>
    </citation>
    <scope>NUCLEOTIDE SEQUENCE [LARGE SCALE GENOMIC DNA]</scope>
    <source>
        <strain evidence="2 3">2709</strain>
    </source>
</reference>
<organism evidence="2 3">
    <name type="scientific">Ottowia thiooxydans</name>
    <dbReference type="NCBI Taxonomy" id="219182"/>
    <lineage>
        <taxon>Bacteria</taxon>
        <taxon>Pseudomonadati</taxon>
        <taxon>Pseudomonadota</taxon>
        <taxon>Betaproteobacteria</taxon>
        <taxon>Burkholderiales</taxon>
        <taxon>Comamonadaceae</taxon>
        <taxon>Ottowia</taxon>
    </lineage>
</organism>
<keyword evidence="3" id="KW-1185">Reference proteome</keyword>
<comment type="caution">
    <text evidence="2">The sequence shown here is derived from an EMBL/GenBank/DDBJ whole genome shotgun (WGS) entry which is preliminary data.</text>
</comment>
<feature type="transmembrane region" description="Helical" evidence="1">
    <location>
        <begin position="20"/>
        <end position="42"/>
    </location>
</feature>
<accession>A0ABV2Q5K2</accession>
<protein>
    <submittedName>
        <fullName evidence="2">Uncharacterized protein</fullName>
    </submittedName>
</protein>
<keyword evidence="1" id="KW-0472">Membrane</keyword>
<feature type="transmembrane region" description="Helical" evidence="1">
    <location>
        <begin position="54"/>
        <end position="75"/>
    </location>
</feature>
<proteinExistence type="predicted"/>
<gene>
    <name evidence="2" type="ORF">ABIE13_001387</name>
</gene>
<sequence length="162" mass="18339">MTHGFIDASDGLRYQEHISVPMRFFVGVIALAMFLIPVPFVLHTHLGLPWWQLGLAALCVVLPCLAGLLFLTIALGRCLRLHFDASGGRLLRTSRLPFKWHPACIAYAELEPPSLQERSSEDGPYFVIRLGVRGRWPMYLGSFDRREEGVHWLDRVTAQLKA</sequence>
<dbReference type="Proteomes" id="UP001549320">
    <property type="component" value="Unassembled WGS sequence"/>
</dbReference>
<keyword evidence="1" id="KW-1133">Transmembrane helix</keyword>